<comment type="caution">
    <text evidence="1">The sequence shown here is derived from an EMBL/GenBank/DDBJ whole genome shotgun (WGS) entry which is preliminary data.</text>
</comment>
<reference evidence="1" key="1">
    <citation type="submission" date="2021-08" db="EMBL/GenBank/DDBJ databases">
        <title>The first chromosome-level gecko genome reveals the dynamic sex chromosomes of Neotropical dwarf geckos (Sphaerodactylidae: Sphaerodactylus).</title>
        <authorList>
            <person name="Pinto B.J."/>
            <person name="Keating S.E."/>
            <person name="Gamble T."/>
        </authorList>
    </citation>
    <scope>NUCLEOTIDE SEQUENCE</scope>
    <source>
        <strain evidence="1">TG3544</strain>
    </source>
</reference>
<dbReference type="EMBL" id="CM037619">
    <property type="protein sequence ID" value="KAH8007022.1"/>
    <property type="molecule type" value="Genomic_DNA"/>
</dbReference>
<name>A0ACB8FP45_9SAUR</name>
<evidence type="ECO:0000313" key="2">
    <source>
        <dbReference type="Proteomes" id="UP000827872"/>
    </source>
</evidence>
<protein>
    <submittedName>
        <fullName evidence="1">Uncharacterized protein</fullName>
    </submittedName>
</protein>
<evidence type="ECO:0000313" key="1">
    <source>
        <dbReference type="EMBL" id="KAH8007022.1"/>
    </source>
</evidence>
<organism evidence="1 2">
    <name type="scientific">Sphaerodactylus townsendi</name>
    <dbReference type="NCBI Taxonomy" id="933632"/>
    <lineage>
        <taxon>Eukaryota</taxon>
        <taxon>Metazoa</taxon>
        <taxon>Chordata</taxon>
        <taxon>Craniata</taxon>
        <taxon>Vertebrata</taxon>
        <taxon>Euteleostomi</taxon>
        <taxon>Lepidosauria</taxon>
        <taxon>Squamata</taxon>
        <taxon>Bifurcata</taxon>
        <taxon>Gekkota</taxon>
        <taxon>Sphaerodactylidae</taxon>
        <taxon>Sphaerodactylus</taxon>
    </lineage>
</organism>
<gene>
    <name evidence="1" type="ORF">K3G42_016197</name>
</gene>
<accession>A0ACB8FP45</accession>
<keyword evidence="2" id="KW-1185">Reference proteome</keyword>
<dbReference type="Proteomes" id="UP000827872">
    <property type="component" value="Linkage Group LG06"/>
</dbReference>
<proteinExistence type="predicted"/>
<sequence>MAGHAIADQAQISTIETSVIKMVATAHDLNTLGQLEWVKEIVPLQMAEVLLVTECQVPSKNPDAYVTYQK</sequence>